<feature type="transmembrane region" description="Helical" evidence="8">
    <location>
        <begin position="747"/>
        <end position="765"/>
    </location>
</feature>
<feature type="transmembrane region" description="Helical" evidence="8">
    <location>
        <begin position="777"/>
        <end position="796"/>
    </location>
</feature>
<dbReference type="InterPro" id="IPR036770">
    <property type="entry name" value="Ankyrin_rpt-contain_sf"/>
</dbReference>
<keyword evidence="5" id="KW-0406">Ion transport</keyword>
<evidence type="ECO:0000256" key="8">
    <source>
        <dbReference type="SAM" id="Phobius"/>
    </source>
</evidence>
<evidence type="ECO:0000313" key="12">
    <source>
        <dbReference type="EMBL" id="KAL3837310.1"/>
    </source>
</evidence>
<comment type="caution">
    <text evidence="12">The sequence shown here is derived from an EMBL/GenBank/DDBJ whole genome shotgun (WGS) entry which is preliminary data.</text>
</comment>
<gene>
    <name evidence="12" type="ORF">ACJMK2_022676</name>
</gene>
<evidence type="ECO:0000313" key="13">
    <source>
        <dbReference type="Proteomes" id="UP001634394"/>
    </source>
</evidence>
<dbReference type="PANTHER" id="PTHR13800:SF12">
    <property type="entry name" value="TRANSIENT RECEPTOR POTENTIAL CATION CHANNEL SUBFAMILY M MEMBER-LIKE 2"/>
    <property type="match status" value="1"/>
</dbReference>
<dbReference type="InterPro" id="IPR050927">
    <property type="entry name" value="TRPM"/>
</dbReference>
<accession>A0ABD3TLS1</accession>
<keyword evidence="3 8" id="KW-0812">Transmembrane</keyword>
<keyword evidence="7" id="KW-0407">Ion channel</keyword>
<keyword evidence="2" id="KW-0813">Transport</keyword>
<evidence type="ECO:0000256" key="6">
    <source>
        <dbReference type="ARBA" id="ARBA00023136"/>
    </source>
</evidence>
<evidence type="ECO:0000256" key="3">
    <source>
        <dbReference type="ARBA" id="ARBA00022692"/>
    </source>
</evidence>
<dbReference type="EMBL" id="JBJQND010000018">
    <property type="protein sequence ID" value="KAL3837310.1"/>
    <property type="molecule type" value="Genomic_DNA"/>
</dbReference>
<evidence type="ECO:0000259" key="11">
    <source>
        <dbReference type="Pfam" id="PF25508"/>
    </source>
</evidence>
<dbReference type="Proteomes" id="UP001634394">
    <property type="component" value="Unassembled WGS sequence"/>
</dbReference>
<proteinExistence type="predicted"/>
<evidence type="ECO:0000256" key="2">
    <source>
        <dbReference type="ARBA" id="ARBA00022448"/>
    </source>
</evidence>
<evidence type="ECO:0000256" key="7">
    <source>
        <dbReference type="ARBA" id="ARBA00023303"/>
    </source>
</evidence>
<feature type="transmembrane region" description="Helical" evidence="8">
    <location>
        <begin position="680"/>
        <end position="699"/>
    </location>
</feature>
<organism evidence="12 13">
    <name type="scientific">Sinanodonta woodiana</name>
    <name type="common">Chinese pond mussel</name>
    <name type="synonym">Anodonta woodiana</name>
    <dbReference type="NCBI Taxonomy" id="1069815"/>
    <lineage>
        <taxon>Eukaryota</taxon>
        <taxon>Metazoa</taxon>
        <taxon>Spiralia</taxon>
        <taxon>Lophotrochozoa</taxon>
        <taxon>Mollusca</taxon>
        <taxon>Bivalvia</taxon>
        <taxon>Autobranchia</taxon>
        <taxon>Heteroconchia</taxon>
        <taxon>Palaeoheterodonta</taxon>
        <taxon>Unionida</taxon>
        <taxon>Unionoidea</taxon>
        <taxon>Unionidae</taxon>
        <taxon>Unioninae</taxon>
        <taxon>Sinanodonta</taxon>
    </lineage>
</organism>
<evidence type="ECO:0000256" key="4">
    <source>
        <dbReference type="ARBA" id="ARBA00022989"/>
    </source>
</evidence>
<feature type="transmembrane region" description="Helical" evidence="8">
    <location>
        <begin position="711"/>
        <end position="735"/>
    </location>
</feature>
<evidence type="ECO:0000259" key="10">
    <source>
        <dbReference type="Pfam" id="PF18139"/>
    </source>
</evidence>
<keyword evidence="13" id="KW-1185">Reference proteome</keyword>
<feature type="domain" description="Ion transport" evidence="9">
    <location>
        <begin position="687"/>
        <end position="815"/>
    </location>
</feature>
<keyword evidence="6 8" id="KW-0472">Membrane</keyword>
<dbReference type="AlphaFoldDB" id="A0ABD3TLS1"/>
<evidence type="ECO:0008006" key="14">
    <source>
        <dbReference type="Google" id="ProtNLM"/>
    </source>
</evidence>
<reference evidence="12 13" key="1">
    <citation type="submission" date="2024-11" db="EMBL/GenBank/DDBJ databases">
        <title>Chromosome-level genome assembly of the freshwater bivalve Anodonta woodiana.</title>
        <authorList>
            <person name="Chen X."/>
        </authorList>
    </citation>
    <scope>NUCLEOTIDE SEQUENCE [LARGE SCALE GENOMIC DNA]</scope>
    <source>
        <strain evidence="12">MN2024</strain>
        <tissue evidence="12">Gills</tissue>
    </source>
</reference>
<evidence type="ECO:0000256" key="5">
    <source>
        <dbReference type="ARBA" id="ARBA00023065"/>
    </source>
</evidence>
<feature type="domain" description="TRPM SLOG" evidence="10">
    <location>
        <begin position="90"/>
        <end position="288"/>
    </location>
</feature>
<dbReference type="Pfam" id="PF00520">
    <property type="entry name" value="Ion_trans"/>
    <property type="match status" value="1"/>
</dbReference>
<dbReference type="SUPFAM" id="SSF48403">
    <property type="entry name" value="Ankyrin repeat"/>
    <property type="match status" value="1"/>
</dbReference>
<dbReference type="GO" id="GO:0016020">
    <property type="term" value="C:membrane"/>
    <property type="evidence" value="ECO:0007669"/>
    <property type="project" value="UniProtKB-SubCell"/>
</dbReference>
<feature type="domain" description="TRPM-like" evidence="11">
    <location>
        <begin position="340"/>
        <end position="562"/>
    </location>
</feature>
<dbReference type="GO" id="GO:0034220">
    <property type="term" value="P:monoatomic ion transmembrane transport"/>
    <property type="evidence" value="ECO:0007669"/>
    <property type="project" value="UniProtKB-KW"/>
</dbReference>
<dbReference type="Pfam" id="PF25508">
    <property type="entry name" value="TRPM2"/>
    <property type="match status" value="1"/>
</dbReference>
<feature type="non-terminal residue" evidence="12">
    <location>
        <position position="1"/>
    </location>
</feature>
<protein>
    <recommendedName>
        <fullName evidence="14">Transient receptor potential cation channel subfamily M member 8</fullName>
    </recommendedName>
</protein>
<sequence length="830" mass="95165">KEKAEWIKRNIKMRQCSYYIASTKIMSESMCQCGYPIHDHDKAAMDHPKQDLQSQTDTLQWTSEQHTVSTQTNAFGEIEFVGFNGNAKVRYIKDAWIITGGTHVGVAKYVGEAVKYSRFNSDDHRDIVTIGIAPWGVIHNKHLLVNTKRSTPIEYRIEDKPNDQERFLNPNHSHFILVDNGTQHQLETETTIRATLECTTCRKYGNDFNTIPAVLLVIDGGRRILKTIINALSKNIPVVIVKGSGRVADLLADALKNAEESDFIGKDDMENEIKKIKKSLTENQRRKMHDKMMSIKFCEEKDIDTNIKEIEACLDKFWLINIFELGGGDEDLYNTMFIAPDRLNDIMVSAIESNNVEFVELLIENGVNIETFVTVRRLKTLYNGELSLVSPFKDLLLNVRGEKKMKSTEQQINMKEVGILITHLLDDHYLEQYRTKKGNHLPKNATFENPFLHLLIWAVLNNLQDMAKLFWRKGMDSIAAALLAHALFSAMKNKIKNAKSNLYEELEDNSREFMGFATEVVDIFYRTYENDAHDLLVGELSSWEKASCILIAMKLKNQTFISATPCQEVFNNVWMGEMTQDNGILKLLLCMLFPPLIPLCVNFKDNTDNESDPDDDTTSETVQVIFFVNSTAPHTFPHHYYSDTNSQEKKDDVGEETKLKYCSKAKNNIQHFYGAPVVKFLFHAISYMAFLCLYSYILISKFDQNCSVEDVVLILWVAHIFIEEIIQVIATRYIYNEIKLKAYIADFWNIADILMIVLFVIGMILKHLHCQNTLEAARIVLGINLITFFLRLLQIFSLSKELGPKLVMIIRMVPKQQITMFVTIAADDVL</sequence>
<dbReference type="InterPro" id="IPR057366">
    <property type="entry name" value="TRPM-like"/>
</dbReference>
<dbReference type="InterPro" id="IPR041491">
    <property type="entry name" value="TRPM_SLOG"/>
</dbReference>
<dbReference type="PANTHER" id="PTHR13800">
    <property type="entry name" value="TRANSIENT RECEPTOR POTENTIAL CATION CHANNEL, SUBFAMILY M, MEMBER 6"/>
    <property type="match status" value="1"/>
</dbReference>
<evidence type="ECO:0000259" key="9">
    <source>
        <dbReference type="Pfam" id="PF00520"/>
    </source>
</evidence>
<keyword evidence="4 8" id="KW-1133">Transmembrane helix</keyword>
<name>A0ABD3TLS1_SINWO</name>
<evidence type="ECO:0000256" key="1">
    <source>
        <dbReference type="ARBA" id="ARBA00004141"/>
    </source>
</evidence>
<dbReference type="InterPro" id="IPR005821">
    <property type="entry name" value="Ion_trans_dom"/>
</dbReference>
<comment type="subcellular location">
    <subcellularLocation>
        <location evidence="1">Membrane</location>
        <topology evidence="1">Multi-pass membrane protein</topology>
    </subcellularLocation>
</comment>
<dbReference type="Pfam" id="PF18139">
    <property type="entry name" value="LSDAT_euk"/>
    <property type="match status" value="1"/>
</dbReference>